<proteinExistence type="inferred from homology"/>
<keyword evidence="3" id="KW-0469">Meiosis</keyword>
<protein>
    <submittedName>
        <fullName evidence="5">Synaptonemal complex central element protein 1-like isoform X1</fullName>
    </submittedName>
</protein>
<dbReference type="PANTHER" id="PTHR21731">
    <property type="entry name" value="SYNAPTONEMAL COMPLEX CENTRAL ELEMENT PROTEIN 1-LIKE"/>
    <property type="match status" value="1"/>
</dbReference>
<sequence length="223" mass="26078">MSVILESSFSIEDIINTPESPAFGLFIGRRAEPKPAELLIKLRKLQQAKRHFEDEVKETMLLRGARKEEEDACMYMLLLLPNVTAEALQLEGTLDEKEELNRSLQLKCEDLQLEAQRQLEQNHHLKEEALKQYCFQIQETKLKHRKIRMKFENQLQQLMEQHRNLSTVFTPQRLPAEIQSAEYTTEQLLKAEQQKLEQLTKLLDGFSLTQNAEMHMDTCEKAP</sequence>
<dbReference type="Pfam" id="PF15233">
    <property type="entry name" value="SYCE1"/>
    <property type="match status" value="1"/>
</dbReference>
<gene>
    <name evidence="5" type="primary">LOC109111761</name>
</gene>
<dbReference type="AlphaFoldDB" id="A0A9Q9XHN4"/>
<dbReference type="GeneID" id="109111761"/>
<dbReference type="OrthoDB" id="8931744at2759"/>
<dbReference type="InterPro" id="IPR026676">
    <property type="entry name" value="SYCE1"/>
</dbReference>
<evidence type="ECO:0000256" key="3">
    <source>
        <dbReference type="ARBA" id="ARBA00023254"/>
    </source>
</evidence>
<reference evidence="5" key="1">
    <citation type="submission" date="2025-08" db="UniProtKB">
        <authorList>
            <consortium name="RefSeq"/>
        </authorList>
    </citation>
    <scope>IDENTIFICATION</scope>
    <source>
        <tissue evidence="5">Muscle</tissue>
    </source>
</reference>
<evidence type="ECO:0000256" key="2">
    <source>
        <dbReference type="ARBA" id="ARBA00023054"/>
    </source>
</evidence>
<dbReference type="PANTHER" id="PTHR21731:SF1">
    <property type="entry name" value="SYNAPTONEMAL COMPLEX CENTRAL ELEMENT PROTEIN 1-LIKE"/>
    <property type="match status" value="1"/>
</dbReference>
<evidence type="ECO:0000256" key="1">
    <source>
        <dbReference type="ARBA" id="ARBA00010094"/>
    </source>
</evidence>
<organism evidence="5">
    <name type="scientific">Cyprinus carpio</name>
    <name type="common">Common carp</name>
    <dbReference type="NCBI Taxonomy" id="7962"/>
    <lineage>
        <taxon>Eukaryota</taxon>
        <taxon>Metazoa</taxon>
        <taxon>Chordata</taxon>
        <taxon>Craniata</taxon>
        <taxon>Vertebrata</taxon>
        <taxon>Euteleostomi</taxon>
        <taxon>Actinopterygii</taxon>
        <taxon>Neopterygii</taxon>
        <taxon>Teleostei</taxon>
        <taxon>Ostariophysi</taxon>
        <taxon>Cypriniformes</taxon>
        <taxon>Cyprinidae</taxon>
        <taxon>Cyprininae</taxon>
        <taxon>Cyprinus</taxon>
    </lineage>
</organism>
<name>A0A9Q9XHN4_CYPCA</name>
<keyword evidence="2 4" id="KW-0175">Coiled coil</keyword>
<dbReference type="GO" id="GO:0000795">
    <property type="term" value="C:synaptonemal complex"/>
    <property type="evidence" value="ECO:0007669"/>
    <property type="project" value="InterPro"/>
</dbReference>
<evidence type="ECO:0000256" key="4">
    <source>
        <dbReference type="SAM" id="Coils"/>
    </source>
</evidence>
<feature type="coiled-coil region" evidence="4">
    <location>
        <begin position="87"/>
        <end position="168"/>
    </location>
</feature>
<dbReference type="GO" id="GO:0007130">
    <property type="term" value="P:synaptonemal complex assembly"/>
    <property type="evidence" value="ECO:0007669"/>
    <property type="project" value="InterPro"/>
</dbReference>
<comment type="similarity">
    <text evidence="1">Belongs to the SYCE family.</text>
</comment>
<dbReference type="Proteomes" id="UP001155660">
    <property type="component" value="Chromosome B19"/>
</dbReference>
<accession>A0A9Q9XHN4</accession>
<evidence type="ECO:0000313" key="5">
    <source>
        <dbReference type="RefSeq" id="XP_042602009.1"/>
    </source>
</evidence>
<dbReference type="RefSeq" id="XP_042602009.1">
    <property type="nucleotide sequence ID" value="XM_042746075.1"/>
</dbReference>